<evidence type="ECO:0000313" key="4">
    <source>
        <dbReference type="EMBL" id="PSS07492.1"/>
    </source>
</evidence>
<dbReference type="GO" id="GO:0051213">
    <property type="term" value="F:dioxygenase activity"/>
    <property type="evidence" value="ECO:0007669"/>
    <property type="project" value="UniProtKB-KW"/>
</dbReference>
<dbReference type="Proteomes" id="UP000241394">
    <property type="component" value="Chromosome LG16"/>
</dbReference>
<dbReference type="Pfam" id="PF03171">
    <property type="entry name" value="2OG-FeII_Oxy"/>
    <property type="match status" value="1"/>
</dbReference>
<accession>A0A2R6QFX0</accession>
<evidence type="ECO:0000259" key="3">
    <source>
        <dbReference type="Pfam" id="PF03171"/>
    </source>
</evidence>
<dbReference type="InterPro" id="IPR044861">
    <property type="entry name" value="IPNS-like_FE2OG_OXY"/>
</dbReference>
<keyword evidence="5" id="KW-1185">Reference proteome</keyword>
<feature type="compositionally biased region" description="Basic and acidic residues" evidence="1">
    <location>
        <begin position="171"/>
        <end position="197"/>
    </location>
</feature>
<gene>
    <name evidence="4" type="ORF">CEY00_Acc17839</name>
</gene>
<protein>
    <submittedName>
        <fullName evidence="4">Gibberellin 3-beta-dioxygenase</fullName>
    </submittedName>
</protein>
<dbReference type="Gramene" id="PSS07492">
    <property type="protein sequence ID" value="PSS07492"/>
    <property type="gene ID" value="CEY00_Acc17839"/>
</dbReference>
<dbReference type="OrthoDB" id="288590at2759"/>
<dbReference type="STRING" id="1590841.A0A2R6QFX0"/>
<feature type="domain" description="Isopenicillin N synthase-like Fe(2+) 2OG dioxygenase" evidence="3">
    <location>
        <begin position="37"/>
        <end position="94"/>
    </location>
</feature>
<comment type="caution">
    <text evidence="4">The sequence shown here is derived from an EMBL/GenBank/DDBJ whole genome shotgun (WGS) entry which is preliminary data.</text>
</comment>
<dbReference type="Gene3D" id="2.60.120.330">
    <property type="entry name" value="B-lactam Antibiotic, Isopenicillin N Synthase, Chain"/>
    <property type="match status" value="1"/>
</dbReference>
<dbReference type="InterPro" id="IPR027443">
    <property type="entry name" value="IPNS-like_sf"/>
</dbReference>
<sequence length="197" mass="21255">MKQLSSKLMWLMLGSLGITQEDIKWAGPNEDFKGANAAIQLNSYPTCPDLDQFMGLAALTDSTLLTILYQNITSGLQVHQDGSGWVTVPPVPGAPSWLTWETSCTCCRRVVPEHAPTGCGEPDPTPVLRCIPLWSTGQRSDLTTPKPSGPSPPSSVGPSTSGPRLSTSTSRYEKGLKEDKLEYQPCKEPEISLDSGH</sequence>
<evidence type="ECO:0000256" key="1">
    <source>
        <dbReference type="SAM" id="MobiDB-lite"/>
    </source>
</evidence>
<dbReference type="PANTHER" id="PTHR47990">
    <property type="entry name" value="2-OXOGLUTARATE (2OG) AND FE(II)-DEPENDENT OXYGENASE SUPERFAMILY PROTEIN-RELATED"/>
    <property type="match status" value="1"/>
</dbReference>
<keyword evidence="4" id="KW-0223">Dioxygenase</keyword>
<feature type="signal peptide" evidence="2">
    <location>
        <begin position="1"/>
        <end position="20"/>
    </location>
</feature>
<keyword evidence="2" id="KW-0732">Signal</keyword>
<dbReference type="AlphaFoldDB" id="A0A2R6QFX0"/>
<dbReference type="InterPro" id="IPR050231">
    <property type="entry name" value="Iron_ascorbate_oxido_reductase"/>
</dbReference>
<feature type="chain" id="PRO_5015360158" evidence="2">
    <location>
        <begin position="21"/>
        <end position="197"/>
    </location>
</feature>
<evidence type="ECO:0000313" key="5">
    <source>
        <dbReference type="Proteomes" id="UP000241394"/>
    </source>
</evidence>
<organism evidence="4 5">
    <name type="scientific">Actinidia chinensis var. chinensis</name>
    <name type="common">Chinese soft-hair kiwi</name>
    <dbReference type="NCBI Taxonomy" id="1590841"/>
    <lineage>
        <taxon>Eukaryota</taxon>
        <taxon>Viridiplantae</taxon>
        <taxon>Streptophyta</taxon>
        <taxon>Embryophyta</taxon>
        <taxon>Tracheophyta</taxon>
        <taxon>Spermatophyta</taxon>
        <taxon>Magnoliopsida</taxon>
        <taxon>eudicotyledons</taxon>
        <taxon>Gunneridae</taxon>
        <taxon>Pentapetalae</taxon>
        <taxon>asterids</taxon>
        <taxon>Ericales</taxon>
        <taxon>Actinidiaceae</taxon>
        <taxon>Actinidia</taxon>
    </lineage>
</organism>
<keyword evidence="4" id="KW-0560">Oxidoreductase</keyword>
<dbReference type="SUPFAM" id="SSF51197">
    <property type="entry name" value="Clavaminate synthase-like"/>
    <property type="match status" value="1"/>
</dbReference>
<evidence type="ECO:0000256" key="2">
    <source>
        <dbReference type="SAM" id="SignalP"/>
    </source>
</evidence>
<dbReference type="EMBL" id="NKQK01000016">
    <property type="protein sequence ID" value="PSS07492.1"/>
    <property type="molecule type" value="Genomic_DNA"/>
</dbReference>
<proteinExistence type="predicted"/>
<reference evidence="5" key="2">
    <citation type="journal article" date="2018" name="BMC Genomics">
        <title>A manually annotated Actinidia chinensis var. chinensis (kiwifruit) genome highlights the challenges associated with draft genomes and gene prediction in plants.</title>
        <authorList>
            <person name="Pilkington S.M."/>
            <person name="Crowhurst R."/>
            <person name="Hilario E."/>
            <person name="Nardozza S."/>
            <person name="Fraser L."/>
            <person name="Peng Y."/>
            <person name="Gunaseelan K."/>
            <person name="Simpson R."/>
            <person name="Tahir J."/>
            <person name="Deroles S.C."/>
            <person name="Templeton K."/>
            <person name="Luo Z."/>
            <person name="Davy M."/>
            <person name="Cheng C."/>
            <person name="McNeilage M."/>
            <person name="Scaglione D."/>
            <person name="Liu Y."/>
            <person name="Zhang Q."/>
            <person name="Datson P."/>
            <person name="De Silva N."/>
            <person name="Gardiner S.E."/>
            <person name="Bassett H."/>
            <person name="Chagne D."/>
            <person name="McCallum J."/>
            <person name="Dzierzon H."/>
            <person name="Deng C."/>
            <person name="Wang Y.Y."/>
            <person name="Barron L."/>
            <person name="Manako K."/>
            <person name="Bowen J."/>
            <person name="Foster T.M."/>
            <person name="Erridge Z.A."/>
            <person name="Tiffin H."/>
            <person name="Waite C.N."/>
            <person name="Davies K.M."/>
            <person name="Grierson E.P."/>
            <person name="Laing W.A."/>
            <person name="Kirk R."/>
            <person name="Chen X."/>
            <person name="Wood M."/>
            <person name="Montefiori M."/>
            <person name="Brummell D.A."/>
            <person name="Schwinn K.E."/>
            <person name="Catanach A."/>
            <person name="Fullerton C."/>
            <person name="Li D."/>
            <person name="Meiyalaghan S."/>
            <person name="Nieuwenhuizen N."/>
            <person name="Read N."/>
            <person name="Prakash R."/>
            <person name="Hunter D."/>
            <person name="Zhang H."/>
            <person name="McKenzie M."/>
            <person name="Knabel M."/>
            <person name="Harris A."/>
            <person name="Allan A.C."/>
            <person name="Gleave A."/>
            <person name="Chen A."/>
            <person name="Janssen B.J."/>
            <person name="Plunkett B."/>
            <person name="Ampomah-Dwamena C."/>
            <person name="Voogd C."/>
            <person name="Leif D."/>
            <person name="Lafferty D."/>
            <person name="Souleyre E.J.F."/>
            <person name="Varkonyi-Gasic E."/>
            <person name="Gambi F."/>
            <person name="Hanley J."/>
            <person name="Yao J.L."/>
            <person name="Cheung J."/>
            <person name="David K.M."/>
            <person name="Warren B."/>
            <person name="Marsh K."/>
            <person name="Snowden K.C."/>
            <person name="Lin-Wang K."/>
            <person name="Brian L."/>
            <person name="Martinez-Sanchez M."/>
            <person name="Wang M."/>
            <person name="Ileperuma N."/>
            <person name="Macnee N."/>
            <person name="Campin R."/>
            <person name="McAtee P."/>
            <person name="Drummond R.S.M."/>
            <person name="Espley R.V."/>
            <person name="Ireland H.S."/>
            <person name="Wu R."/>
            <person name="Atkinson R.G."/>
            <person name="Karunairetnam S."/>
            <person name="Bulley S."/>
            <person name="Chunkath S."/>
            <person name="Hanley Z."/>
            <person name="Storey R."/>
            <person name="Thrimawithana A.H."/>
            <person name="Thomson S."/>
            <person name="David C."/>
            <person name="Testolin R."/>
            <person name="Huang H."/>
            <person name="Hellens R.P."/>
            <person name="Schaffer R.J."/>
        </authorList>
    </citation>
    <scope>NUCLEOTIDE SEQUENCE [LARGE SCALE GENOMIC DNA]</scope>
    <source>
        <strain evidence="5">cv. Red5</strain>
    </source>
</reference>
<dbReference type="InParanoid" id="A0A2R6QFX0"/>
<name>A0A2R6QFX0_ACTCC</name>
<feature type="region of interest" description="Disordered" evidence="1">
    <location>
        <begin position="139"/>
        <end position="197"/>
    </location>
</feature>
<reference evidence="4 5" key="1">
    <citation type="submission" date="2017-07" db="EMBL/GenBank/DDBJ databases">
        <title>An improved, manually edited Actinidia chinensis var. chinensis (kiwifruit) genome highlights the challenges associated with draft genomes and gene prediction in plants.</title>
        <authorList>
            <person name="Pilkington S."/>
            <person name="Crowhurst R."/>
            <person name="Hilario E."/>
            <person name="Nardozza S."/>
            <person name="Fraser L."/>
            <person name="Peng Y."/>
            <person name="Gunaseelan K."/>
            <person name="Simpson R."/>
            <person name="Tahir J."/>
            <person name="Deroles S."/>
            <person name="Templeton K."/>
            <person name="Luo Z."/>
            <person name="Davy M."/>
            <person name="Cheng C."/>
            <person name="Mcneilage M."/>
            <person name="Scaglione D."/>
            <person name="Liu Y."/>
            <person name="Zhang Q."/>
            <person name="Datson P."/>
            <person name="De Silva N."/>
            <person name="Gardiner S."/>
            <person name="Bassett H."/>
            <person name="Chagne D."/>
            <person name="Mccallum J."/>
            <person name="Dzierzon H."/>
            <person name="Deng C."/>
            <person name="Wang Y.-Y."/>
            <person name="Barron N."/>
            <person name="Manako K."/>
            <person name="Bowen J."/>
            <person name="Foster T."/>
            <person name="Erridge Z."/>
            <person name="Tiffin H."/>
            <person name="Waite C."/>
            <person name="Davies K."/>
            <person name="Grierson E."/>
            <person name="Laing W."/>
            <person name="Kirk R."/>
            <person name="Chen X."/>
            <person name="Wood M."/>
            <person name="Montefiori M."/>
            <person name="Brummell D."/>
            <person name="Schwinn K."/>
            <person name="Catanach A."/>
            <person name="Fullerton C."/>
            <person name="Li D."/>
            <person name="Meiyalaghan S."/>
            <person name="Nieuwenhuizen N."/>
            <person name="Read N."/>
            <person name="Prakash R."/>
            <person name="Hunter D."/>
            <person name="Zhang H."/>
            <person name="Mckenzie M."/>
            <person name="Knabel M."/>
            <person name="Harris A."/>
            <person name="Allan A."/>
            <person name="Chen A."/>
            <person name="Janssen B."/>
            <person name="Plunkett B."/>
            <person name="Dwamena C."/>
            <person name="Voogd C."/>
            <person name="Leif D."/>
            <person name="Lafferty D."/>
            <person name="Souleyre E."/>
            <person name="Varkonyi-Gasic E."/>
            <person name="Gambi F."/>
            <person name="Hanley J."/>
            <person name="Yao J.-L."/>
            <person name="Cheung J."/>
            <person name="David K."/>
            <person name="Warren B."/>
            <person name="Marsh K."/>
            <person name="Snowden K."/>
            <person name="Lin-Wang K."/>
            <person name="Brian L."/>
            <person name="Martinez-Sanchez M."/>
            <person name="Wang M."/>
            <person name="Ileperuma N."/>
            <person name="Macnee N."/>
            <person name="Campin R."/>
            <person name="Mcatee P."/>
            <person name="Drummond R."/>
            <person name="Espley R."/>
            <person name="Ireland H."/>
            <person name="Wu R."/>
            <person name="Atkinson R."/>
            <person name="Karunairetnam S."/>
            <person name="Bulley S."/>
            <person name="Chunkath S."/>
            <person name="Hanley Z."/>
            <person name="Storey R."/>
            <person name="Thrimawithana A."/>
            <person name="Thomson S."/>
            <person name="David C."/>
            <person name="Testolin R."/>
        </authorList>
    </citation>
    <scope>NUCLEOTIDE SEQUENCE [LARGE SCALE GENOMIC DNA]</scope>
    <source>
        <strain evidence="5">cv. Red5</strain>
        <tissue evidence="4">Young leaf</tissue>
    </source>
</reference>